<sequence>MMKKIIALAILTSAVAAPALADTQSFTRDGQTYQYQVTQAGDVAIVDGVDQSGKAFTLRVRNGRVSGNYAGTAVAFAAPKVQTAAANSSESPLATR</sequence>
<reference evidence="2 3" key="1">
    <citation type="submission" date="2019-08" db="EMBL/GenBank/DDBJ databases">
        <authorList>
            <person name="Wang G."/>
            <person name="Xu Z."/>
        </authorList>
    </citation>
    <scope>NUCLEOTIDE SEQUENCE [LARGE SCALE GENOMIC DNA]</scope>
    <source>
        <strain evidence="2 3">ZX</strain>
    </source>
</reference>
<accession>A0A5D9CER6</accession>
<keyword evidence="3" id="KW-1185">Reference proteome</keyword>
<dbReference type="AlphaFoldDB" id="A0A5D9CER6"/>
<evidence type="ECO:0000256" key="1">
    <source>
        <dbReference type="SAM" id="SignalP"/>
    </source>
</evidence>
<comment type="caution">
    <text evidence="2">The sequence shown here is derived from an EMBL/GenBank/DDBJ whole genome shotgun (WGS) entry which is preliminary data.</text>
</comment>
<organism evidence="2 3">
    <name type="scientific">Sphingomonas montanisoli</name>
    <dbReference type="NCBI Taxonomy" id="2606412"/>
    <lineage>
        <taxon>Bacteria</taxon>
        <taxon>Pseudomonadati</taxon>
        <taxon>Pseudomonadota</taxon>
        <taxon>Alphaproteobacteria</taxon>
        <taxon>Sphingomonadales</taxon>
        <taxon>Sphingomonadaceae</taxon>
        <taxon>Sphingomonas</taxon>
    </lineage>
</organism>
<proteinExistence type="predicted"/>
<dbReference type="Proteomes" id="UP000322077">
    <property type="component" value="Unassembled WGS sequence"/>
</dbReference>
<keyword evidence="1" id="KW-0732">Signal</keyword>
<evidence type="ECO:0000313" key="3">
    <source>
        <dbReference type="Proteomes" id="UP000322077"/>
    </source>
</evidence>
<feature type="signal peptide" evidence="1">
    <location>
        <begin position="1"/>
        <end position="21"/>
    </location>
</feature>
<protein>
    <submittedName>
        <fullName evidence="2">Uncharacterized protein</fullName>
    </submittedName>
</protein>
<gene>
    <name evidence="2" type="ORF">FYJ91_02655</name>
</gene>
<feature type="chain" id="PRO_5023125354" evidence="1">
    <location>
        <begin position="22"/>
        <end position="96"/>
    </location>
</feature>
<dbReference type="EMBL" id="VTOU01000001">
    <property type="protein sequence ID" value="TZG29653.1"/>
    <property type="molecule type" value="Genomic_DNA"/>
</dbReference>
<name>A0A5D9CER6_9SPHN</name>
<evidence type="ECO:0000313" key="2">
    <source>
        <dbReference type="EMBL" id="TZG29653.1"/>
    </source>
</evidence>